<protein>
    <submittedName>
        <fullName evidence="1">Glycosyltransferase, group 1 family protein</fullName>
    </submittedName>
</protein>
<organism evidence="1 2">
    <name type="scientific">Cetobacterium somerae ATCC BAA-474</name>
    <dbReference type="NCBI Taxonomy" id="1319815"/>
    <lineage>
        <taxon>Bacteria</taxon>
        <taxon>Fusobacteriati</taxon>
        <taxon>Fusobacteriota</taxon>
        <taxon>Fusobacteriia</taxon>
        <taxon>Fusobacteriales</taxon>
        <taxon>Fusobacteriaceae</taxon>
        <taxon>Cetobacterium</taxon>
    </lineage>
</organism>
<dbReference type="EMBL" id="AXZF01000104">
    <property type="protein sequence ID" value="ERT67842.1"/>
    <property type="molecule type" value="Genomic_DNA"/>
</dbReference>
<name>U7V809_9FUSO</name>
<keyword evidence="1" id="KW-0808">Transferase</keyword>
<dbReference type="SUPFAM" id="SSF53756">
    <property type="entry name" value="UDP-Glycosyltransferase/glycogen phosphorylase"/>
    <property type="match status" value="1"/>
</dbReference>
<dbReference type="AlphaFoldDB" id="U7V809"/>
<sequence length="381" mass="44333">MTLKSIIKKVVKKYLVGKVRTPFVKNINLDLTKNQKRVLISYIGYFSTANLNDTIGHTNLLESIQIINIFKELGCIIDIVDCNSDESLKFFTCEKYDIIFGFGEVFYEIAKLNPTAKKIIYVTENHPELSLKKETERNKYFYERTGKKIPLRRTGIYYKEEHFRNVDYAIIMGEITPFERYNIPIYDVFPTGFLNQKYIFKTRSLEESKKNFLWLGSNGAVHKGLDLLIEIFKKNPEITLHICGFNPEEKYLKIPKLKNIINYGRIDIQGDKFLELVDVCSYIILPSCSEGCATSVLTGMLHSLIPIVCEETGFSKLGENAHYLKDYKIEYLQQEILKLSLKNINDLKKNHEKVYKYARENFTINNFTKNLKNIIGEIINE</sequence>
<proteinExistence type="predicted"/>
<dbReference type="eggNOG" id="COG0438">
    <property type="taxonomic scope" value="Bacteria"/>
</dbReference>
<dbReference type="Proteomes" id="UP000017081">
    <property type="component" value="Unassembled WGS sequence"/>
</dbReference>
<evidence type="ECO:0000313" key="2">
    <source>
        <dbReference type="Proteomes" id="UP000017081"/>
    </source>
</evidence>
<dbReference type="GO" id="GO:0016740">
    <property type="term" value="F:transferase activity"/>
    <property type="evidence" value="ECO:0007669"/>
    <property type="project" value="UniProtKB-KW"/>
</dbReference>
<dbReference type="Gene3D" id="3.40.50.2000">
    <property type="entry name" value="Glycogen Phosphorylase B"/>
    <property type="match status" value="1"/>
</dbReference>
<gene>
    <name evidence="1" type="ORF">HMPREF0202_02259</name>
</gene>
<dbReference type="RefSeq" id="WP_023051791.1">
    <property type="nucleotide sequence ID" value="NZ_CP173065.2"/>
</dbReference>
<reference evidence="1 2" key="1">
    <citation type="submission" date="2013-08" db="EMBL/GenBank/DDBJ databases">
        <authorList>
            <person name="Weinstock G."/>
            <person name="Sodergren E."/>
            <person name="Wylie T."/>
            <person name="Fulton L."/>
            <person name="Fulton R."/>
            <person name="Fronick C."/>
            <person name="O'Laughlin M."/>
            <person name="Godfrey J."/>
            <person name="Miner T."/>
            <person name="Herter B."/>
            <person name="Appelbaum E."/>
            <person name="Cordes M."/>
            <person name="Lek S."/>
            <person name="Wollam A."/>
            <person name="Pepin K.H."/>
            <person name="Palsikar V.B."/>
            <person name="Mitreva M."/>
            <person name="Wilson R.K."/>
        </authorList>
    </citation>
    <scope>NUCLEOTIDE SEQUENCE [LARGE SCALE GENOMIC DNA]</scope>
    <source>
        <strain evidence="1 2">ATCC BAA-474</strain>
    </source>
</reference>
<comment type="caution">
    <text evidence="1">The sequence shown here is derived from an EMBL/GenBank/DDBJ whole genome shotgun (WGS) entry which is preliminary data.</text>
</comment>
<dbReference type="HOGENOM" id="CLU_062580_0_0_0"/>
<accession>U7V809</accession>
<keyword evidence="2" id="KW-1185">Reference proteome</keyword>
<dbReference type="Pfam" id="PF13692">
    <property type="entry name" value="Glyco_trans_1_4"/>
    <property type="match status" value="1"/>
</dbReference>
<dbReference type="STRING" id="1319815.HMPREF0202_02259"/>
<evidence type="ECO:0000313" key="1">
    <source>
        <dbReference type="EMBL" id="ERT67842.1"/>
    </source>
</evidence>